<reference evidence="7" key="1">
    <citation type="submission" date="2022-10" db="EMBL/GenBank/DDBJ databases">
        <title>Novel sulphate-reducing endosymbionts in the free-living metamonad Anaeramoeba.</title>
        <authorList>
            <person name="Jerlstrom-Hultqvist J."/>
            <person name="Cepicka I."/>
            <person name="Gallot-Lavallee L."/>
            <person name="Salas-Leiva D."/>
            <person name="Curtis B.A."/>
            <person name="Zahonova K."/>
            <person name="Pipaliya S."/>
            <person name="Dacks J."/>
            <person name="Roger A.J."/>
        </authorList>
    </citation>
    <scope>NUCLEOTIDE SEQUENCE</scope>
    <source>
        <strain evidence="7">BMAN</strain>
    </source>
</reference>
<dbReference type="CDD" id="cd00148">
    <property type="entry name" value="PROF"/>
    <property type="match status" value="1"/>
</dbReference>
<dbReference type="GO" id="GO:0003785">
    <property type="term" value="F:actin monomer binding"/>
    <property type="evidence" value="ECO:0007669"/>
    <property type="project" value="TreeGrafter"/>
</dbReference>
<dbReference type="OrthoDB" id="421374at2759"/>
<dbReference type="GO" id="GO:0005938">
    <property type="term" value="C:cell cortex"/>
    <property type="evidence" value="ECO:0007669"/>
    <property type="project" value="TreeGrafter"/>
</dbReference>
<keyword evidence="4 6" id="KW-0009">Actin-binding</keyword>
<dbReference type="EMBL" id="JAPDFW010000056">
    <property type="protein sequence ID" value="KAJ5077785.1"/>
    <property type="molecule type" value="Genomic_DNA"/>
</dbReference>
<dbReference type="Gene3D" id="3.30.450.30">
    <property type="entry name" value="Dynein light chain 2a, cytoplasmic"/>
    <property type="match status" value="1"/>
</dbReference>
<dbReference type="PANTHER" id="PTHR11604">
    <property type="entry name" value="PROFILIN"/>
    <property type="match status" value="1"/>
</dbReference>
<proteinExistence type="inferred from homology"/>
<dbReference type="FunFam" id="3.30.450.30:FF:000001">
    <property type="entry name" value="Profilin"/>
    <property type="match status" value="1"/>
</dbReference>
<organism evidence="7 8">
    <name type="scientific">Anaeramoeba ignava</name>
    <name type="common">Anaerobic marine amoeba</name>
    <dbReference type="NCBI Taxonomy" id="1746090"/>
    <lineage>
        <taxon>Eukaryota</taxon>
        <taxon>Metamonada</taxon>
        <taxon>Anaeramoebidae</taxon>
        <taxon>Anaeramoeba</taxon>
    </lineage>
</organism>
<evidence type="ECO:0000256" key="4">
    <source>
        <dbReference type="ARBA" id="ARBA00023203"/>
    </source>
</evidence>
<dbReference type="PRINTS" id="PR01640">
    <property type="entry name" value="PROFILINPLNT"/>
</dbReference>
<evidence type="ECO:0000313" key="8">
    <source>
        <dbReference type="Proteomes" id="UP001149090"/>
    </source>
</evidence>
<dbReference type="AlphaFoldDB" id="A0A9Q0LSB0"/>
<dbReference type="SMART" id="SM00392">
    <property type="entry name" value="PROF"/>
    <property type="match status" value="1"/>
</dbReference>
<dbReference type="PANTHER" id="PTHR11604:SF0">
    <property type="entry name" value="PROFILIN"/>
    <property type="match status" value="1"/>
</dbReference>
<dbReference type="SUPFAM" id="SSF55770">
    <property type="entry name" value="Profilin (actin-binding protein)"/>
    <property type="match status" value="1"/>
</dbReference>
<evidence type="ECO:0000256" key="1">
    <source>
        <dbReference type="ARBA" id="ARBA00004245"/>
    </source>
</evidence>
<keyword evidence="8" id="KW-1185">Reference proteome</keyword>
<dbReference type="Proteomes" id="UP001149090">
    <property type="component" value="Unassembled WGS sequence"/>
</dbReference>
<dbReference type="InterPro" id="IPR027310">
    <property type="entry name" value="Profilin_CS"/>
</dbReference>
<comment type="subcellular location">
    <subcellularLocation>
        <location evidence="1">Cytoplasm</location>
        <location evidence="1">Cytoskeleton</location>
    </subcellularLocation>
</comment>
<evidence type="ECO:0000256" key="6">
    <source>
        <dbReference type="RuleBase" id="RU003909"/>
    </source>
</evidence>
<dbReference type="PROSITE" id="PS00414">
    <property type="entry name" value="PROFILIN"/>
    <property type="match status" value="1"/>
</dbReference>
<dbReference type="InterPro" id="IPR005455">
    <property type="entry name" value="PFN_euk"/>
</dbReference>
<sequence>MSWQGYVDSNLVGTGHLTQAAICGLDGSVWAKSANFNITATEIKAIVAGFADGSSLYANGVRANGVKYTCVRALDDLVAGKSTNGGIVCQKSNQSVIVGVYEGEIQPGNANKVVGQFTDWMKEQGY</sequence>
<dbReference type="GO" id="GO:0005856">
    <property type="term" value="C:cytoskeleton"/>
    <property type="evidence" value="ECO:0007669"/>
    <property type="project" value="UniProtKB-SubCell"/>
</dbReference>
<dbReference type="PRINTS" id="PR00392">
    <property type="entry name" value="PROFILIN"/>
</dbReference>
<comment type="caution">
    <text evidence="7">The sequence shown here is derived from an EMBL/GenBank/DDBJ whole genome shotgun (WGS) entry which is preliminary data.</text>
</comment>
<gene>
    <name evidence="7" type="ORF">M0811_05475</name>
</gene>
<name>A0A9Q0LSB0_ANAIG</name>
<evidence type="ECO:0000313" key="7">
    <source>
        <dbReference type="EMBL" id="KAJ5077785.1"/>
    </source>
</evidence>
<evidence type="ECO:0000256" key="3">
    <source>
        <dbReference type="ARBA" id="ARBA00022490"/>
    </source>
</evidence>
<keyword evidence="5" id="KW-0206">Cytoskeleton</keyword>
<protein>
    <recommendedName>
        <fullName evidence="6">Profilin</fullName>
    </recommendedName>
</protein>
<dbReference type="OMA" id="QGQKFML"/>
<comment type="similarity">
    <text evidence="2 6">Belongs to the profilin family.</text>
</comment>
<dbReference type="Pfam" id="PF00235">
    <property type="entry name" value="Profilin"/>
    <property type="match status" value="1"/>
</dbReference>
<accession>A0A9Q0LSB0</accession>
<dbReference type="InterPro" id="IPR036140">
    <property type="entry name" value="PFN_sf"/>
</dbReference>
<evidence type="ECO:0000256" key="2">
    <source>
        <dbReference type="ARBA" id="ARBA00010058"/>
    </source>
</evidence>
<evidence type="ECO:0000256" key="5">
    <source>
        <dbReference type="ARBA" id="ARBA00023212"/>
    </source>
</evidence>
<dbReference type="InterPro" id="IPR048278">
    <property type="entry name" value="PFN"/>
</dbReference>
<keyword evidence="3" id="KW-0963">Cytoplasm</keyword>